<dbReference type="EMBL" id="CP019236">
    <property type="protein sequence ID" value="APW39797.1"/>
    <property type="molecule type" value="Genomic_DNA"/>
</dbReference>
<dbReference type="AlphaFoldDB" id="A0A1P8K1C3"/>
<dbReference type="Proteomes" id="UP000186609">
    <property type="component" value="Chromosome"/>
</dbReference>
<reference evidence="3 4" key="1">
    <citation type="submission" date="2017-01" db="EMBL/GenBank/DDBJ databases">
        <authorList>
            <person name="Mah S.A."/>
            <person name="Swanson W.J."/>
            <person name="Moy G.W."/>
            <person name="Vacquier V.D."/>
        </authorList>
    </citation>
    <scope>NUCLEOTIDE SEQUENCE [LARGE SCALE GENOMIC DNA]</scope>
    <source>
        <strain evidence="3 4">DCY110</strain>
    </source>
</reference>
<keyword evidence="1" id="KW-0489">Methyltransferase</keyword>
<dbReference type="SUPFAM" id="SSF53335">
    <property type="entry name" value="S-adenosyl-L-methionine-dependent methyltransferases"/>
    <property type="match status" value="1"/>
</dbReference>
<evidence type="ECO:0000256" key="1">
    <source>
        <dbReference type="ARBA" id="ARBA00022603"/>
    </source>
</evidence>
<dbReference type="GO" id="GO:0008168">
    <property type="term" value="F:methyltransferase activity"/>
    <property type="evidence" value="ECO:0007669"/>
    <property type="project" value="UniProtKB-KW"/>
</dbReference>
<protein>
    <submittedName>
        <fullName evidence="3">Biotin synthase</fullName>
    </submittedName>
</protein>
<gene>
    <name evidence="3" type="ORF">RD110_23500</name>
</gene>
<accession>A0A1P8K1C3</accession>
<proteinExistence type="predicted"/>
<dbReference type="Gene3D" id="3.40.50.150">
    <property type="entry name" value="Vaccinia Virus protein VP39"/>
    <property type="match status" value="1"/>
</dbReference>
<dbReference type="InterPro" id="IPR050602">
    <property type="entry name" value="Malonyl-ACP_OMT"/>
</dbReference>
<dbReference type="GO" id="GO:0032259">
    <property type="term" value="P:methylation"/>
    <property type="evidence" value="ECO:0007669"/>
    <property type="project" value="UniProtKB-KW"/>
</dbReference>
<keyword evidence="4" id="KW-1185">Reference proteome</keyword>
<keyword evidence="2" id="KW-0808">Transferase</keyword>
<dbReference type="OrthoDB" id="9760689at2"/>
<evidence type="ECO:0000313" key="4">
    <source>
        <dbReference type="Proteomes" id="UP000186609"/>
    </source>
</evidence>
<dbReference type="RefSeq" id="WP_076202483.1">
    <property type="nucleotide sequence ID" value="NZ_CP019236.1"/>
</dbReference>
<evidence type="ECO:0000256" key="2">
    <source>
        <dbReference type="ARBA" id="ARBA00022679"/>
    </source>
</evidence>
<dbReference type="STRING" id="1842727.RD110_23500"/>
<dbReference type="PANTHER" id="PTHR13090:SF1">
    <property type="entry name" value="ARGININE-HYDROXYLASE NDUFAF5, MITOCHONDRIAL"/>
    <property type="match status" value="1"/>
</dbReference>
<dbReference type="KEGG" id="rhy:RD110_23500"/>
<sequence length="301" mass="33611">MPTELPPTIDPQAAARWAGLRTAASPWLHEEVARRMEDRLQWIKLQPKAWAHWRPVRGGLQAHGLLSARYPEATCYVVEGHADQAQIAIQSVAKPWWTAARWKAGAQRAELPPDSSVQMLWANMLLHSAADPQALMAQWHRALAVDGFLMFSCLGPDTALELRAVYEAMGWPAPGNEFTDMHDWGDMLVAAGFAEPVMDMERIHLSYATAARLLLDLREIGRNLHPGRFPALRGKAWRADLEQALARQLADAEGQGRLSMTFELIYGHALKPKPRLRLDAQSAISLRDMRDMLQRGPPGAS</sequence>
<dbReference type="InterPro" id="IPR029063">
    <property type="entry name" value="SAM-dependent_MTases_sf"/>
</dbReference>
<evidence type="ECO:0000313" key="3">
    <source>
        <dbReference type="EMBL" id="APW39797.1"/>
    </source>
</evidence>
<dbReference type="PANTHER" id="PTHR13090">
    <property type="entry name" value="ARGININE-HYDROXYLASE NDUFAF5, MITOCHONDRIAL"/>
    <property type="match status" value="1"/>
</dbReference>
<organism evidence="3 4">
    <name type="scientific">Rhodoferax koreensis</name>
    <dbReference type="NCBI Taxonomy" id="1842727"/>
    <lineage>
        <taxon>Bacteria</taxon>
        <taxon>Pseudomonadati</taxon>
        <taxon>Pseudomonadota</taxon>
        <taxon>Betaproteobacteria</taxon>
        <taxon>Burkholderiales</taxon>
        <taxon>Comamonadaceae</taxon>
        <taxon>Rhodoferax</taxon>
    </lineage>
</organism>
<name>A0A1P8K1C3_9BURK</name>